<keyword evidence="2" id="KW-0238">DNA-binding</keyword>
<dbReference type="Gene3D" id="1.10.10.10">
    <property type="entry name" value="Winged helix-like DNA-binding domain superfamily/Winged helix DNA-binding domain"/>
    <property type="match status" value="1"/>
</dbReference>
<protein>
    <submittedName>
        <fullName evidence="5">MarR family transcriptional regulator</fullName>
    </submittedName>
</protein>
<dbReference type="OrthoDB" id="3726624at2"/>
<gene>
    <name evidence="5" type="ORF">EII35_06780</name>
</gene>
<dbReference type="RefSeq" id="WP_125227706.1">
    <property type="nucleotide sequence ID" value="NZ_RQYT01000011.1"/>
</dbReference>
<feature type="domain" description="HTH marR-type" evidence="4">
    <location>
        <begin position="30"/>
        <end position="130"/>
    </location>
</feature>
<dbReference type="Proteomes" id="UP000280935">
    <property type="component" value="Unassembled WGS sequence"/>
</dbReference>
<dbReference type="SUPFAM" id="SSF46785">
    <property type="entry name" value="Winged helix' DNA-binding domain"/>
    <property type="match status" value="1"/>
</dbReference>
<evidence type="ECO:0000256" key="3">
    <source>
        <dbReference type="ARBA" id="ARBA00023163"/>
    </source>
</evidence>
<reference evidence="5 6" key="1">
    <citation type="submission" date="2018-11" db="EMBL/GenBank/DDBJ databases">
        <title>Genomes From Bacteria Associated with the Canine Oral Cavity: a Test Case for Automated Genome-Based Taxonomic Assignment.</title>
        <authorList>
            <person name="Coil D.A."/>
            <person name="Jospin G."/>
            <person name="Darling A.E."/>
            <person name="Wallis C."/>
            <person name="Davis I.J."/>
            <person name="Harris S."/>
            <person name="Eisen J.A."/>
            <person name="Holcombe L.J."/>
            <person name="O'Flynn C."/>
        </authorList>
    </citation>
    <scope>NUCLEOTIDE SEQUENCE [LARGE SCALE GENOMIC DNA]</scope>
    <source>
        <strain evidence="5 6">OH2822_COT-296</strain>
    </source>
</reference>
<dbReference type="GO" id="GO:0003700">
    <property type="term" value="F:DNA-binding transcription factor activity"/>
    <property type="evidence" value="ECO:0007669"/>
    <property type="project" value="InterPro"/>
</dbReference>
<evidence type="ECO:0000256" key="1">
    <source>
        <dbReference type="ARBA" id="ARBA00023015"/>
    </source>
</evidence>
<keyword evidence="1" id="KW-0805">Transcription regulation</keyword>
<evidence type="ECO:0000259" key="4">
    <source>
        <dbReference type="SMART" id="SM00347"/>
    </source>
</evidence>
<proteinExistence type="predicted"/>
<dbReference type="AlphaFoldDB" id="A0A3P1WUY9"/>
<keyword evidence="3" id="KW-0804">Transcription</keyword>
<dbReference type="InterPro" id="IPR036390">
    <property type="entry name" value="WH_DNA-bd_sf"/>
</dbReference>
<accession>A0A3P1WUY9</accession>
<evidence type="ECO:0000256" key="2">
    <source>
        <dbReference type="ARBA" id="ARBA00023125"/>
    </source>
</evidence>
<evidence type="ECO:0000313" key="5">
    <source>
        <dbReference type="EMBL" id="RRD49856.1"/>
    </source>
</evidence>
<dbReference type="EMBL" id="RQYT01000011">
    <property type="protein sequence ID" value="RRD49856.1"/>
    <property type="molecule type" value="Genomic_DNA"/>
</dbReference>
<dbReference type="GO" id="GO:0003677">
    <property type="term" value="F:DNA binding"/>
    <property type="evidence" value="ECO:0007669"/>
    <property type="project" value="UniProtKB-KW"/>
</dbReference>
<dbReference type="InterPro" id="IPR023187">
    <property type="entry name" value="Tscrpt_reg_MarR-type_CS"/>
</dbReference>
<name>A0A3P1WUY9_9ACTN</name>
<comment type="caution">
    <text evidence="5">The sequence shown here is derived from an EMBL/GenBank/DDBJ whole genome shotgun (WGS) entry which is preliminary data.</text>
</comment>
<evidence type="ECO:0000313" key="6">
    <source>
        <dbReference type="Proteomes" id="UP000280935"/>
    </source>
</evidence>
<dbReference type="SMART" id="SM00347">
    <property type="entry name" value="HTH_MARR"/>
    <property type="match status" value="1"/>
</dbReference>
<dbReference type="InterPro" id="IPR000835">
    <property type="entry name" value="HTH_MarR-typ"/>
</dbReference>
<sequence length="193" mass="21606">MQRYRDNPRGSSLLLEAWFLNQVVSRWMTDRLGDSPVSPDELGLCAALVLHGDAATSQICDLTGAATSTIASMGNRLAGRGLLEQIPHPNDRRVRLWRLTSAGGEVVHEAMERFAEAYRSLLAATALRAEQARSGLNDLEQALRHDLDLPQRPLLGDCTTEDSELTPAEQQELRQFRQWLIHRRGRHSSEVTQ</sequence>
<dbReference type="InterPro" id="IPR036388">
    <property type="entry name" value="WH-like_DNA-bd_sf"/>
</dbReference>
<organism evidence="5 6">
    <name type="scientific">Arachnia propionica</name>
    <dbReference type="NCBI Taxonomy" id="1750"/>
    <lineage>
        <taxon>Bacteria</taxon>
        <taxon>Bacillati</taxon>
        <taxon>Actinomycetota</taxon>
        <taxon>Actinomycetes</taxon>
        <taxon>Propionibacteriales</taxon>
        <taxon>Propionibacteriaceae</taxon>
        <taxon>Arachnia</taxon>
    </lineage>
</organism>
<dbReference type="PROSITE" id="PS01117">
    <property type="entry name" value="HTH_MARR_1"/>
    <property type="match status" value="1"/>
</dbReference>